<dbReference type="InterPro" id="IPR050378">
    <property type="entry name" value="Metallo-dep_Hydrolases_sf"/>
</dbReference>
<dbReference type="SUPFAM" id="SSF51338">
    <property type="entry name" value="Composite domain of metallo-dependent hydrolases"/>
    <property type="match status" value="1"/>
</dbReference>
<dbReference type="InterPro" id="IPR006680">
    <property type="entry name" value="Amidohydro-rel"/>
</dbReference>
<feature type="region of interest" description="Disordered" evidence="2">
    <location>
        <begin position="54"/>
        <end position="115"/>
    </location>
</feature>
<proteinExistence type="inferred from homology"/>
<organism evidence="4 5">
    <name type="scientific">Panagrellus redivivus</name>
    <name type="common">Microworm</name>
    <dbReference type="NCBI Taxonomy" id="6233"/>
    <lineage>
        <taxon>Eukaryota</taxon>
        <taxon>Metazoa</taxon>
        <taxon>Ecdysozoa</taxon>
        <taxon>Nematoda</taxon>
        <taxon>Chromadorea</taxon>
        <taxon>Rhabditida</taxon>
        <taxon>Tylenchina</taxon>
        <taxon>Panagrolaimomorpha</taxon>
        <taxon>Panagrolaimoidea</taxon>
        <taxon>Panagrolaimidae</taxon>
        <taxon>Panagrellus</taxon>
    </lineage>
</organism>
<feature type="region of interest" description="Disordered" evidence="2">
    <location>
        <begin position="461"/>
        <end position="480"/>
    </location>
</feature>
<feature type="region of interest" description="Disordered" evidence="2">
    <location>
        <begin position="171"/>
        <end position="191"/>
    </location>
</feature>
<name>A0A7E4W4G1_PANRE</name>
<feature type="domain" description="Amidohydrolase-related" evidence="3">
    <location>
        <begin position="558"/>
        <end position="922"/>
    </location>
</feature>
<protein>
    <submittedName>
        <fullName evidence="5">Amidohydro-rel domain-containing protein</fullName>
    </submittedName>
</protein>
<dbReference type="InterPro" id="IPR032466">
    <property type="entry name" value="Metal_Hydrolase"/>
</dbReference>
<dbReference type="SUPFAM" id="SSF51556">
    <property type="entry name" value="Metallo-dependent hydrolases"/>
    <property type="match status" value="1"/>
</dbReference>
<dbReference type="InterPro" id="IPR011059">
    <property type="entry name" value="Metal-dep_hydrolase_composite"/>
</dbReference>
<evidence type="ECO:0000256" key="1">
    <source>
        <dbReference type="ARBA" id="ARBA00008829"/>
    </source>
</evidence>
<reference evidence="5" key="2">
    <citation type="submission" date="2020-10" db="UniProtKB">
        <authorList>
            <consortium name="WormBaseParasite"/>
        </authorList>
    </citation>
    <scope>IDENTIFICATION</scope>
</reference>
<dbReference type="PANTHER" id="PTHR11647">
    <property type="entry name" value="HYDRANTOINASE/DIHYDROPYRIMIDINASE FAMILY MEMBER"/>
    <property type="match status" value="1"/>
</dbReference>
<dbReference type="GO" id="GO:0005829">
    <property type="term" value="C:cytosol"/>
    <property type="evidence" value="ECO:0007669"/>
    <property type="project" value="TreeGrafter"/>
</dbReference>
<feature type="region of interest" description="Disordered" evidence="2">
    <location>
        <begin position="431"/>
        <end position="456"/>
    </location>
</feature>
<dbReference type="WBParaSite" id="Pan_g6912.t1">
    <property type="protein sequence ID" value="Pan_g6912.t1"/>
    <property type="gene ID" value="Pan_g6912"/>
</dbReference>
<dbReference type="Gene3D" id="3.20.20.140">
    <property type="entry name" value="Metal-dependent hydrolases"/>
    <property type="match status" value="1"/>
</dbReference>
<dbReference type="AlphaFoldDB" id="A0A7E4W4G1"/>
<dbReference type="Gene3D" id="2.30.40.10">
    <property type="entry name" value="Urease, subunit C, domain 1"/>
    <property type="match status" value="1"/>
</dbReference>
<dbReference type="Proteomes" id="UP000492821">
    <property type="component" value="Unassembled WGS sequence"/>
</dbReference>
<reference evidence="4" key="1">
    <citation type="journal article" date="2013" name="Genetics">
        <title>The draft genome and transcriptome of Panagrellus redivivus are shaped by the harsh demands of a free-living lifestyle.</title>
        <authorList>
            <person name="Srinivasan J."/>
            <person name="Dillman A.R."/>
            <person name="Macchietto M.G."/>
            <person name="Heikkinen L."/>
            <person name="Lakso M."/>
            <person name="Fracchia K.M."/>
            <person name="Antoshechkin I."/>
            <person name="Mortazavi A."/>
            <person name="Wong G."/>
            <person name="Sternberg P.W."/>
        </authorList>
    </citation>
    <scope>NUCLEOTIDE SEQUENCE [LARGE SCALE GENOMIC DNA]</scope>
    <source>
        <strain evidence="4">MT8872</strain>
    </source>
</reference>
<evidence type="ECO:0000313" key="4">
    <source>
        <dbReference type="Proteomes" id="UP000492821"/>
    </source>
</evidence>
<sequence length="1029" mass="108132">MFPWLNALTFPEAKRRQPSLTLRNLDSRKESILCSVEVFKDIPGRRLLLTTPLQKRSTASIPSAAGSGDRKFSPSPVPSNSSAKSPRPCSSAGSSQPNSAREPLFAPPPEPKLSRTYRKGLETSSAMLEMFGGGASTVKSQPVKTETPVSIHSEATKTEETTTATAVTNPPTIITVPVPSAPNNEPVKNASSEGKSACFQHINHPEQTKRFGRINTLERESIQKTEWQEVPHSHPPSTSSAFQTIENHDAKYAEAMQRAKWETSDSQFNVVGGHSNPLAQPGPENFDEEEEAGCPAEELLRNPAVRRSNRCNRTGGGTAASENAENEATVDEEFISDEVGRKRRLAAQDDLGTKLMQLSNPGPELADEDEEAMSKGVAEGQTVAMAVGIPADTLAMCSSAAGKADKPNADESIAPADGRAELTAVTGDAFSESATTGARETPVAASGGSGGGNYTVDNSKANGTAANGSDSSSRGTIGDGTPIGASMVALNGNGSGNGSDGGAGGGGDKPIFIRGGSIVNDDSMFAADILIEDGIIKQVSPSLLPPENAEVIEASGQLVLPAGIDVHTEFSTPGSLDDFGSGTRAALAGGTTTVIDVVTPLPEETLVAALDKAKAHAGQRSVCNYAFSVVIAVWTDAVKAEMGILVREKGVNSFILDLFSDYDLFIAFEHAKKLGAHVRVLPENRDLAQLMEKKILASGVTGPEGYGQSRPPQLEADKIQHAATLSKLTNCPLSILSVSSAEASRALNQSRQDGSLINAEIPIGAIVASNAQTKPLTKIPIRDGSHHANAIVELLANNQLSVCVSDHCVPAPSAGTNFTRMTKGSTGVEERLMALWEKAVINGQLDPMRFVAVTSSNPAKTYNLYPRKGRIAVGADADIVVWNFKSGKRLSSKTHLSKATSSLFENLNVSAQASATICGGKLLYRDGKHVGAIPGKGAFLRLQPNSPFLFSVVSLRDTINAFSLTSINVESTPASSHAAGLTSGSVTHAGDDDRPITGSGARNKNTQQHEQLPAKRRKHPPGGQTSGIF</sequence>
<evidence type="ECO:0000256" key="2">
    <source>
        <dbReference type="SAM" id="MobiDB-lite"/>
    </source>
</evidence>
<feature type="compositionally biased region" description="Polar residues" evidence="2">
    <location>
        <begin position="461"/>
        <end position="475"/>
    </location>
</feature>
<dbReference type="PANTHER" id="PTHR11647:SF74">
    <property type="entry name" value="PROTEIN UNC-33"/>
    <property type="match status" value="1"/>
</dbReference>
<feature type="region of interest" description="Disordered" evidence="2">
    <location>
        <begin position="973"/>
        <end position="1029"/>
    </location>
</feature>
<accession>A0A7E4W4G1</accession>
<feature type="compositionally biased region" description="Acidic residues" evidence="2">
    <location>
        <begin position="324"/>
        <end position="333"/>
    </location>
</feature>
<dbReference type="GO" id="GO:0006208">
    <property type="term" value="P:pyrimidine nucleobase catabolic process"/>
    <property type="evidence" value="ECO:0007669"/>
    <property type="project" value="TreeGrafter"/>
</dbReference>
<keyword evidence="4" id="KW-1185">Reference proteome</keyword>
<dbReference type="FunFam" id="3.20.20.140:FF:000076">
    <property type="entry name" value="Dihydropyrimidinase like 2"/>
    <property type="match status" value="1"/>
</dbReference>
<dbReference type="GO" id="GO:0004157">
    <property type="term" value="F:dihydropyrimidinase activity"/>
    <property type="evidence" value="ECO:0007669"/>
    <property type="project" value="TreeGrafter"/>
</dbReference>
<evidence type="ECO:0000313" key="5">
    <source>
        <dbReference type="WBParaSite" id="Pan_g6912.t1"/>
    </source>
</evidence>
<dbReference type="Pfam" id="PF01979">
    <property type="entry name" value="Amidohydro_1"/>
    <property type="match status" value="1"/>
</dbReference>
<feature type="compositionally biased region" description="Polar residues" evidence="2">
    <location>
        <begin position="1000"/>
        <end position="1010"/>
    </location>
</feature>
<evidence type="ECO:0000259" key="3">
    <source>
        <dbReference type="Pfam" id="PF01979"/>
    </source>
</evidence>
<feature type="region of interest" description="Disordered" evidence="2">
    <location>
        <begin position="307"/>
        <end position="333"/>
    </location>
</feature>
<comment type="similarity">
    <text evidence="1">Belongs to the metallo-dependent hydrolases superfamily. Hydantoinase/dihydropyrimidinase family.</text>
</comment>